<dbReference type="PANTHER" id="PTHR16026">
    <property type="entry name" value="CARTILAGE ACIDIC PROTEIN 1"/>
    <property type="match status" value="1"/>
</dbReference>
<dbReference type="Proteomes" id="UP000237662">
    <property type="component" value="Unassembled WGS sequence"/>
</dbReference>
<dbReference type="SMART" id="SM00191">
    <property type="entry name" value="Int_alpha"/>
    <property type="match status" value="3"/>
</dbReference>
<evidence type="ECO:0000256" key="1">
    <source>
        <dbReference type="ARBA" id="ARBA00022729"/>
    </source>
</evidence>
<evidence type="ECO:0000256" key="2">
    <source>
        <dbReference type="ARBA" id="ARBA00022737"/>
    </source>
</evidence>
<dbReference type="EMBL" id="PTJC01000006">
    <property type="protein sequence ID" value="PPK86499.1"/>
    <property type="molecule type" value="Genomic_DNA"/>
</dbReference>
<dbReference type="InterPro" id="IPR013517">
    <property type="entry name" value="FG-GAP"/>
</dbReference>
<dbReference type="InterPro" id="IPR011519">
    <property type="entry name" value="UnbV_ASPIC"/>
</dbReference>
<feature type="domain" description="ASPIC/UnbV" evidence="4">
    <location>
        <begin position="501"/>
        <end position="554"/>
    </location>
</feature>
<proteinExistence type="predicted"/>
<dbReference type="Gene3D" id="2.130.10.130">
    <property type="entry name" value="Integrin alpha, N-terminal"/>
    <property type="match status" value="3"/>
</dbReference>
<accession>A0A2S6I5U1</accession>
<evidence type="ECO:0000256" key="3">
    <source>
        <dbReference type="ARBA" id="ARBA00023180"/>
    </source>
</evidence>
<dbReference type="InterPro" id="IPR028994">
    <property type="entry name" value="Integrin_alpha_N"/>
</dbReference>
<dbReference type="AlphaFoldDB" id="A0A2S6I5U1"/>
<keyword evidence="3" id="KW-0325">Glycoprotein</keyword>
<dbReference type="InterPro" id="IPR027039">
    <property type="entry name" value="Crtac1"/>
</dbReference>
<name>A0A2S6I5U1_9BACT</name>
<reference evidence="5 6" key="1">
    <citation type="submission" date="2018-02" db="EMBL/GenBank/DDBJ databases">
        <title>Genomic Encyclopedia of Archaeal and Bacterial Type Strains, Phase II (KMG-II): from individual species to whole genera.</title>
        <authorList>
            <person name="Goeker M."/>
        </authorList>
    </citation>
    <scope>NUCLEOTIDE SEQUENCE [LARGE SCALE GENOMIC DNA]</scope>
    <source>
        <strain evidence="5 6">DSM 29526</strain>
    </source>
</reference>
<gene>
    <name evidence="5" type="ORF">CLV84_3428</name>
</gene>
<comment type="caution">
    <text evidence="5">The sequence shown here is derived from an EMBL/GenBank/DDBJ whole genome shotgun (WGS) entry which is preliminary data.</text>
</comment>
<sequence length="1081" mass="118427">MDASRTGIAFTNTVRNTEDFNIFSYRNFYNGGGVGIGDLNNDGLNDLFLTANQGPNKLYLNRGDWNFEDVSQRAGIELSDHWSTGVTLVDINADGWLDIYVCNAGFQKGVNQRNSLFINQRDGTFQDAAAEYGLADDGYSTHAAFFDYDLDGDLDVYLLNNSFIPVNTLNFSNQRERYAADWDVQPFLQGGGDRLLRNDGGSFVDVSKSAGIYGSLIGFGLGITVGDVNGDYYPDLYVSNDFFERDYLYINQGDGTFREEVEQYMRHLSLASMGADLADINNDGYPELFTTEMLPESDYRRKTTVQFENLNSHELKLQRGFYHQYMHNTLQLNNADGTFSEIAQYAGVEATDWSWGALLFDADLDGYRDIFVSNGIYHNLTSQDFIDFFADDIVRKMALTGKKEEVERIIEKMPSEPLPNKFYRNRGDLSFEDVSGRWVRPDSTFSNGAAYGDLDNDGDQDLVINNVNQPLTILRNGATELPNVRGLTVVLKGDPSTNPFAVGATVTVFAGDQQLSSAVMPSRGFQSSVDYRQHFGCRQEVDSIRVVWPDRSVSMVVPGESSDSIYIAFDAVDRTAVLPQPVADLIEPSAPLLRSVALDLVPHEEDHYQDLLAEGLVIRTLGREGPQAVAGDINGDGLDDLYVGGARNQSGQLYLQRGGKLIRSEQAVLQQVSQTEDAGMALFDADGDGDLDLYVGSAGNAGQPNGPLLADKLFFNDGKGNLSIQSGALPRIGVNTSVVLPFDFDFDGDVDLFVGTRSLPGNYGVAVPSFLLENNGRGRFRNATQLAAPALATLGMVTDASLAVESGAGKILLTTVSEWGEPRQFEFTAMGVREISSNLNELKGWWYAVAQADLDGDGDMDLVLGNRGENFYFSADSASPARLYVADFDGNGTTEKIITQSLGGRNMPLPMKRDLTAQVASLRKANLKHTDYAQRSIEELFPPEVLDRALIREANSFRSAVAFRNNDGSYRVEALPVRVQFSSVGAIHVADLNGDGAQDLILGGNQSGFLPQFSRLDASYGEVLLNDGTGRFTTVPAGRSGLRISGEVKDFTVIHLNGQKLLIATVNDAQPGVYRIPETVQ</sequence>
<dbReference type="Pfam" id="PF13517">
    <property type="entry name" value="FG-GAP_3"/>
    <property type="match status" value="4"/>
</dbReference>
<evidence type="ECO:0000313" key="6">
    <source>
        <dbReference type="Proteomes" id="UP000237662"/>
    </source>
</evidence>
<keyword evidence="6" id="KW-1185">Reference proteome</keyword>
<protein>
    <submittedName>
        <fullName evidence="5">VCBS repeat protein</fullName>
    </submittedName>
</protein>
<organism evidence="5 6">
    <name type="scientific">Neolewinella xylanilytica</name>
    <dbReference type="NCBI Taxonomy" id="1514080"/>
    <lineage>
        <taxon>Bacteria</taxon>
        <taxon>Pseudomonadati</taxon>
        <taxon>Bacteroidota</taxon>
        <taxon>Saprospiria</taxon>
        <taxon>Saprospirales</taxon>
        <taxon>Lewinellaceae</taxon>
        <taxon>Neolewinella</taxon>
    </lineage>
</organism>
<evidence type="ECO:0000259" key="4">
    <source>
        <dbReference type="Pfam" id="PF07593"/>
    </source>
</evidence>
<dbReference type="SUPFAM" id="SSF69318">
    <property type="entry name" value="Integrin alpha N-terminal domain"/>
    <property type="match status" value="3"/>
</dbReference>
<keyword evidence="1" id="KW-0732">Signal</keyword>
<dbReference type="PANTHER" id="PTHR16026:SF0">
    <property type="entry name" value="CARTILAGE ACIDIC PROTEIN 1"/>
    <property type="match status" value="1"/>
</dbReference>
<evidence type="ECO:0000313" key="5">
    <source>
        <dbReference type="EMBL" id="PPK86499.1"/>
    </source>
</evidence>
<dbReference type="Pfam" id="PF01839">
    <property type="entry name" value="FG-GAP"/>
    <property type="match status" value="1"/>
</dbReference>
<dbReference type="Pfam" id="PF07593">
    <property type="entry name" value="UnbV_ASPIC"/>
    <property type="match status" value="1"/>
</dbReference>
<dbReference type="InterPro" id="IPR013519">
    <property type="entry name" value="Int_alpha_beta-p"/>
</dbReference>
<keyword evidence="2" id="KW-0677">Repeat</keyword>